<feature type="transmembrane region" description="Helical" evidence="9">
    <location>
        <begin position="273"/>
        <end position="296"/>
    </location>
</feature>
<proteinExistence type="predicted"/>
<reference evidence="10 11" key="1">
    <citation type="journal article" date="2019" name="bioRxiv">
        <title>Bacteria contribute to plant secondary compound degradation in a generalist herbivore system.</title>
        <authorList>
            <person name="Francoeur C.B."/>
            <person name="Khadempour L."/>
            <person name="Moreira-Soto R.D."/>
            <person name="Gotting K."/>
            <person name="Book A.J."/>
            <person name="Pinto-Tomas A.A."/>
            <person name="Keefover-Ring K."/>
            <person name="Currie C.R."/>
        </authorList>
    </citation>
    <scope>NUCLEOTIDE SEQUENCE [LARGE SCALE GENOMIC DNA]</scope>
    <source>
        <strain evidence="10">Acro-835</strain>
    </source>
</reference>
<comment type="pathway">
    <text evidence="2">Lipid metabolism; sphingolipid metabolism.</text>
</comment>
<dbReference type="InterPro" id="IPR029044">
    <property type="entry name" value="Nucleotide-diphossugar_trans"/>
</dbReference>
<dbReference type="CDD" id="cd02520">
    <property type="entry name" value="Glucosylceramide_synthase"/>
    <property type="match status" value="1"/>
</dbReference>
<gene>
    <name evidence="10" type="ORF">F3J40_17665</name>
</gene>
<comment type="subcellular location">
    <subcellularLocation>
        <location evidence="1">Membrane</location>
        <topology evidence="1">Multi-pass membrane protein</topology>
    </subcellularLocation>
</comment>
<dbReference type="Pfam" id="PF13506">
    <property type="entry name" value="Glyco_transf_21"/>
    <property type="match status" value="1"/>
</dbReference>
<keyword evidence="4" id="KW-0328">Glycosyltransferase</keyword>
<keyword evidence="5" id="KW-0808">Transferase</keyword>
<keyword evidence="7 9" id="KW-1133">Transmembrane helix</keyword>
<evidence type="ECO:0000256" key="8">
    <source>
        <dbReference type="ARBA" id="ARBA00023136"/>
    </source>
</evidence>
<evidence type="ECO:0000256" key="5">
    <source>
        <dbReference type="ARBA" id="ARBA00022679"/>
    </source>
</evidence>
<dbReference type="PANTHER" id="PTHR12726:SF0">
    <property type="entry name" value="CERAMIDE GLUCOSYLTRANSFERASE"/>
    <property type="match status" value="1"/>
</dbReference>
<keyword evidence="11" id="KW-1185">Reference proteome</keyword>
<comment type="pathway">
    <text evidence="3">Sphingolipid metabolism.</text>
</comment>
<evidence type="ECO:0000256" key="1">
    <source>
        <dbReference type="ARBA" id="ARBA00004141"/>
    </source>
</evidence>
<dbReference type="SUPFAM" id="SSF53448">
    <property type="entry name" value="Nucleotide-diphospho-sugar transferases"/>
    <property type="match status" value="1"/>
</dbReference>
<keyword evidence="8 9" id="KW-0472">Membrane</keyword>
<dbReference type="Gene3D" id="3.90.550.10">
    <property type="entry name" value="Spore Coat Polysaccharide Biosynthesis Protein SpsA, Chain A"/>
    <property type="match status" value="1"/>
</dbReference>
<evidence type="ECO:0000256" key="4">
    <source>
        <dbReference type="ARBA" id="ARBA00022676"/>
    </source>
</evidence>
<dbReference type="PANTHER" id="PTHR12726">
    <property type="entry name" value="CERAMIDE GLUCOSYLTRANSFERASE"/>
    <property type="match status" value="1"/>
</dbReference>
<sequence length="377" mass="42440">MNLMTIVVLSACILLTLIQLGSLLLVRWRLHQPLRQSATALPFITLARPVCGLDCFDEATLRSSFVQNYPHYEILFCVASPRDPIIPVIKRLMAEFPQQQAQLLIGDMHATANPKINNLMKATQHSQAEWLVMADSNLLLPPDYLRVLLASATDKTALVSSPAIGIMAENLWGAVEAAMLNTHQARWQFNSDVIGKGFAQGKTLCWRREVLEQHGGLIALGAELAEDVASTKMARNAGLQVTLPPRPFYQPIGRRSFTAVWQRQLRWARIRRFGFFWLFIPEILLGAQPALLGSLWLVQQEVIPALVPVMLMALWYGAEWALAYSVGWPHRARDVLAMMIRDVLLPVLWLWCWAGRSFTWRGNVLSSALNAPQMNEE</sequence>
<organism evidence="10 11">
    <name type="scientific">Candidatus Pantoea multigeneris</name>
    <dbReference type="NCBI Taxonomy" id="2608357"/>
    <lineage>
        <taxon>Bacteria</taxon>
        <taxon>Pseudomonadati</taxon>
        <taxon>Pseudomonadota</taxon>
        <taxon>Gammaproteobacteria</taxon>
        <taxon>Enterobacterales</taxon>
        <taxon>Erwiniaceae</taxon>
        <taxon>Pantoea</taxon>
    </lineage>
</organism>
<keyword evidence="6 9" id="KW-0812">Transmembrane</keyword>
<evidence type="ECO:0000256" key="3">
    <source>
        <dbReference type="ARBA" id="ARBA00004991"/>
    </source>
</evidence>
<feature type="transmembrane region" description="Helical" evidence="9">
    <location>
        <begin position="6"/>
        <end position="26"/>
    </location>
</feature>
<evidence type="ECO:0000256" key="9">
    <source>
        <dbReference type="SAM" id="Phobius"/>
    </source>
</evidence>
<feature type="transmembrane region" description="Helical" evidence="9">
    <location>
        <begin position="302"/>
        <end position="323"/>
    </location>
</feature>
<comment type="caution">
    <text evidence="10">The sequence shown here is derived from an EMBL/GenBank/DDBJ whole genome shotgun (WGS) entry which is preliminary data.</text>
</comment>
<dbReference type="EMBL" id="VWXF01000008">
    <property type="protein sequence ID" value="NIF23410.1"/>
    <property type="molecule type" value="Genomic_DNA"/>
</dbReference>
<name>A0ABX0RJG0_9GAMM</name>
<accession>A0ABX0RJG0</accession>
<dbReference type="InterPro" id="IPR025993">
    <property type="entry name" value="Ceramide_glucosylTrfase"/>
</dbReference>
<evidence type="ECO:0000313" key="10">
    <source>
        <dbReference type="EMBL" id="NIF23410.1"/>
    </source>
</evidence>
<dbReference type="RefSeq" id="WP_167016639.1">
    <property type="nucleotide sequence ID" value="NZ_VWXF01000008.1"/>
</dbReference>
<dbReference type="Proteomes" id="UP001515683">
    <property type="component" value="Unassembled WGS sequence"/>
</dbReference>
<evidence type="ECO:0000313" key="11">
    <source>
        <dbReference type="Proteomes" id="UP001515683"/>
    </source>
</evidence>
<evidence type="ECO:0000256" key="6">
    <source>
        <dbReference type="ARBA" id="ARBA00022692"/>
    </source>
</evidence>
<evidence type="ECO:0000256" key="7">
    <source>
        <dbReference type="ARBA" id="ARBA00022989"/>
    </source>
</evidence>
<evidence type="ECO:0000256" key="2">
    <source>
        <dbReference type="ARBA" id="ARBA00004760"/>
    </source>
</evidence>
<protein>
    <submittedName>
        <fullName evidence="10">Glycosyltransferase</fullName>
    </submittedName>
</protein>